<feature type="transmembrane region" description="Helical" evidence="10">
    <location>
        <begin position="330"/>
        <end position="347"/>
    </location>
</feature>
<dbReference type="GO" id="GO:0005886">
    <property type="term" value="C:plasma membrane"/>
    <property type="evidence" value="ECO:0007669"/>
    <property type="project" value="UniProtKB-SubCell"/>
</dbReference>
<dbReference type="InterPro" id="IPR002528">
    <property type="entry name" value="MATE_fam"/>
</dbReference>
<evidence type="ECO:0000256" key="10">
    <source>
        <dbReference type="SAM" id="Phobius"/>
    </source>
</evidence>
<protein>
    <recommendedName>
        <fullName evidence="9">Multidrug-efflux transporter</fullName>
    </recommendedName>
</protein>
<keyword evidence="5 10" id="KW-0812">Transmembrane</keyword>
<dbReference type="CDD" id="cd13131">
    <property type="entry name" value="MATE_NorM_like"/>
    <property type="match status" value="1"/>
</dbReference>
<dbReference type="PANTHER" id="PTHR43298:SF2">
    <property type="entry name" value="FMN_FAD EXPORTER YEEO-RELATED"/>
    <property type="match status" value="1"/>
</dbReference>
<feature type="transmembrane region" description="Helical" evidence="10">
    <location>
        <begin position="172"/>
        <end position="192"/>
    </location>
</feature>
<keyword evidence="2" id="KW-0813">Transport</keyword>
<dbReference type="GO" id="GO:0006811">
    <property type="term" value="P:monoatomic ion transport"/>
    <property type="evidence" value="ECO:0007669"/>
    <property type="project" value="UniProtKB-KW"/>
</dbReference>
<keyword evidence="4" id="KW-1003">Cell membrane</keyword>
<dbReference type="PANTHER" id="PTHR43298">
    <property type="entry name" value="MULTIDRUG RESISTANCE PROTEIN NORM-RELATED"/>
    <property type="match status" value="1"/>
</dbReference>
<feature type="transmembrane region" description="Helical" evidence="10">
    <location>
        <begin position="288"/>
        <end position="310"/>
    </location>
</feature>
<accession>A0A9X3UJU9</accession>
<dbReference type="RefSeq" id="WP_267989684.1">
    <property type="nucleotide sequence ID" value="NZ_JAPJZI010000001.1"/>
</dbReference>
<evidence type="ECO:0000256" key="4">
    <source>
        <dbReference type="ARBA" id="ARBA00022475"/>
    </source>
</evidence>
<keyword evidence="8 10" id="KW-0472">Membrane</keyword>
<evidence type="ECO:0000256" key="7">
    <source>
        <dbReference type="ARBA" id="ARBA00023065"/>
    </source>
</evidence>
<evidence type="ECO:0000256" key="8">
    <source>
        <dbReference type="ARBA" id="ARBA00023136"/>
    </source>
</evidence>
<dbReference type="GO" id="GO:0042910">
    <property type="term" value="F:xenobiotic transmembrane transporter activity"/>
    <property type="evidence" value="ECO:0007669"/>
    <property type="project" value="InterPro"/>
</dbReference>
<keyword evidence="6 10" id="KW-1133">Transmembrane helix</keyword>
<evidence type="ECO:0000256" key="9">
    <source>
        <dbReference type="ARBA" id="ARBA00031636"/>
    </source>
</evidence>
<feature type="transmembrane region" description="Helical" evidence="10">
    <location>
        <begin position="367"/>
        <end position="385"/>
    </location>
</feature>
<evidence type="ECO:0000256" key="1">
    <source>
        <dbReference type="ARBA" id="ARBA00004429"/>
    </source>
</evidence>
<comment type="subcellular location">
    <subcellularLocation>
        <location evidence="1">Cell inner membrane</location>
        <topology evidence="1">Multi-pass membrane protein</topology>
    </subcellularLocation>
</comment>
<proteinExistence type="predicted"/>
<dbReference type="Proteomes" id="UP001151234">
    <property type="component" value="Unassembled WGS sequence"/>
</dbReference>
<dbReference type="EMBL" id="JAPJZI010000001">
    <property type="protein sequence ID" value="MDA5398249.1"/>
    <property type="molecule type" value="Genomic_DNA"/>
</dbReference>
<feature type="transmembrane region" description="Helical" evidence="10">
    <location>
        <begin position="262"/>
        <end position="282"/>
    </location>
</feature>
<keyword evidence="3" id="KW-0050">Antiport</keyword>
<evidence type="ECO:0000256" key="5">
    <source>
        <dbReference type="ARBA" id="ARBA00022692"/>
    </source>
</evidence>
<feature type="transmembrane region" description="Helical" evidence="10">
    <location>
        <begin position="143"/>
        <end position="160"/>
    </location>
</feature>
<reference evidence="11" key="1">
    <citation type="submission" date="2022-11" db="EMBL/GenBank/DDBJ databases">
        <title>Draft genome sequence of Hoeflea poritis E7-10 and Hoeflea prorocentri PM5-8, separated from scleractinian coral Porites lutea and marine dinoflagellate.</title>
        <authorList>
            <person name="Zhang G."/>
            <person name="Wei Q."/>
            <person name="Cai L."/>
        </authorList>
    </citation>
    <scope>NUCLEOTIDE SEQUENCE</scope>
    <source>
        <strain evidence="11">PM5-8</strain>
    </source>
</reference>
<sequence>MDVTHDPDGKGSAAPLSWLGHTRATLVLGVPLIGAQLAQIAINVTDTIMIGWLGAPELAAGVLATQTFFLFFIFGSGFSLAVMPLAAQAHGRDDVRGVRRSVRMGMWVILCYSAIVMVPLWMTESILLLLGQPAETAALAGDYMRVAQWAMAPALIIMVFRSYLSALERAQVVLWATVAGTIANAFLNYMFIFGNFGAPRLGVVGAAVASLGTSTVTCLLLVLYAVTKKELVRYELLVRFWRPDWQAFNEVLRLGWPISTTILAEVGLFAGASVMIGWIGTIELAAHGVAIQLAGIAFMFPLGLSSAATVRVGKAYGQGDWVGLGRAGNVALLLAVAITLLLAIVFWTVPEVLVGWFLDERNPDASLVLQHAVPLLAVAAAFQLFDGLQVMGSGLLRGLKDTKVPMFYAVISYWAMGMTAAYFLAFWAGLGAVGVWWGLALGLAVASVLMNWRYYRREKLGLVGAVPA</sequence>
<gene>
    <name evidence="11" type="ORF">OQ273_06640</name>
</gene>
<feature type="transmembrane region" description="Helical" evidence="10">
    <location>
        <begin position="406"/>
        <end position="428"/>
    </location>
</feature>
<dbReference type="InterPro" id="IPR050222">
    <property type="entry name" value="MATE_MdtK"/>
</dbReference>
<feature type="transmembrane region" description="Helical" evidence="10">
    <location>
        <begin position="434"/>
        <end position="452"/>
    </location>
</feature>
<comment type="caution">
    <text evidence="11">The sequence shown here is derived from an EMBL/GenBank/DDBJ whole genome shotgun (WGS) entry which is preliminary data.</text>
</comment>
<dbReference type="Pfam" id="PF01554">
    <property type="entry name" value="MatE"/>
    <property type="match status" value="2"/>
</dbReference>
<feature type="transmembrane region" description="Helical" evidence="10">
    <location>
        <begin position="204"/>
        <end position="226"/>
    </location>
</feature>
<dbReference type="InterPro" id="IPR048279">
    <property type="entry name" value="MdtK-like"/>
</dbReference>
<evidence type="ECO:0000256" key="2">
    <source>
        <dbReference type="ARBA" id="ARBA00022448"/>
    </source>
</evidence>
<feature type="transmembrane region" description="Helical" evidence="10">
    <location>
        <begin position="58"/>
        <end position="83"/>
    </location>
</feature>
<evidence type="ECO:0000313" key="12">
    <source>
        <dbReference type="Proteomes" id="UP001151234"/>
    </source>
</evidence>
<keyword evidence="12" id="KW-1185">Reference proteome</keyword>
<evidence type="ECO:0000256" key="6">
    <source>
        <dbReference type="ARBA" id="ARBA00022989"/>
    </source>
</evidence>
<organism evidence="11 12">
    <name type="scientific">Hoeflea prorocentri</name>
    <dbReference type="NCBI Taxonomy" id="1922333"/>
    <lineage>
        <taxon>Bacteria</taxon>
        <taxon>Pseudomonadati</taxon>
        <taxon>Pseudomonadota</taxon>
        <taxon>Alphaproteobacteria</taxon>
        <taxon>Hyphomicrobiales</taxon>
        <taxon>Rhizobiaceae</taxon>
        <taxon>Hoeflea</taxon>
    </lineage>
</organism>
<keyword evidence="7" id="KW-0406">Ion transport</keyword>
<dbReference type="GO" id="GO:0015297">
    <property type="term" value="F:antiporter activity"/>
    <property type="evidence" value="ECO:0007669"/>
    <property type="project" value="UniProtKB-KW"/>
</dbReference>
<evidence type="ECO:0000313" key="11">
    <source>
        <dbReference type="EMBL" id="MDA5398249.1"/>
    </source>
</evidence>
<dbReference type="PIRSF" id="PIRSF006603">
    <property type="entry name" value="DinF"/>
    <property type="match status" value="1"/>
</dbReference>
<evidence type="ECO:0000256" key="3">
    <source>
        <dbReference type="ARBA" id="ARBA00022449"/>
    </source>
</evidence>
<dbReference type="AlphaFoldDB" id="A0A9X3UJU9"/>
<dbReference type="NCBIfam" id="TIGR00797">
    <property type="entry name" value="matE"/>
    <property type="match status" value="1"/>
</dbReference>
<name>A0A9X3UJU9_9HYPH</name>
<feature type="transmembrane region" description="Helical" evidence="10">
    <location>
        <begin position="104"/>
        <end position="123"/>
    </location>
</feature>